<proteinExistence type="inferred from homology"/>
<keyword evidence="4 6" id="KW-0378">Hydrolase</keyword>
<evidence type="ECO:0000256" key="3">
    <source>
        <dbReference type="ARBA" id="ARBA00012744"/>
    </source>
</evidence>
<dbReference type="SUPFAM" id="SSF52279">
    <property type="entry name" value="Beta-D-glucan exohydrolase, C-terminal domain"/>
    <property type="match status" value="1"/>
</dbReference>
<dbReference type="UniPathway" id="UPA00696"/>
<feature type="domain" description="PA14" evidence="7">
    <location>
        <begin position="427"/>
        <end position="600"/>
    </location>
</feature>
<dbReference type="PROSITE" id="PS51820">
    <property type="entry name" value="PA14"/>
    <property type="match status" value="1"/>
</dbReference>
<dbReference type="Proteomes" id="UP000076842">
    <property type="component" value="Unassembled WGS sequence"/>
</dbReference>
<dbReference type="InterPro" id="IPR011658">
    <property type="entry name" value="PA14_dom"/>
</dbReference>
<dbReference type="Pfam" id="PF07691">
    <property type="entry name" value="PA14"/>
    <property type="match status" value="1"/>
</dbReference>
<comment type="similarity">
    <text evidence="2 6">Belongs to the glycosyl hydrolase 3 family.</text>
</comment>
<dbReference type="Gene3D" id="2.60.40.10">
    <property type="entry name" value="Immunoglobulins"/>
    <property type="match status" value="1"/>
</dbReference>
<gene>
    <name evidence="8" type="ORF">CALCODRAFT_458655</name>
</gene>
<dbReference type="SMART" id="SM01217">
    <property type="entry name" value="Fn3_like"/>
    <property type="match status" value="1"/>
</dbReference>
<name>A0A165DIS6_9BASI</name>
<protein>
    <recommendedName>
        <fullName evidence="3 6">beta-glucosidase</fullName>
        <ecNumber evidence="3 6">3.2.1.21</ecNumber>
    </recommendedName>
</protein>
<dbReference type="SUPFAM" id="SSF51445">
    <property type="entry name" value="(Trans)glycosidases"/>
    <property type="match status" value="1"/>
</dbReference>
<dbReference type="GO" id="GO:0008422">
    <property type="term" value="F:beta-glucosidase activity"/>
    <property type="evidence" value="ECO:0007669"/>
    <property type="project" value="UniProtKB-EC"/>
</dbReference>
<evidence type="ECO:0000256" key="2">
    <source>
        <dbReference type="ARBA" id="ARBA00005336"/>
    </source>
</evidence>
<comment type="pathway">
    <text evidence="6">Glycan metabolism; cellulose degradation.</text>
</comment>
<dbReference type="STRING" id="1353952.A0A165DIS6"/>
<dbReference type="PRINTS" id="PR00133">
    <property type="entry name" value="GLHYDRLASE3"/>
</dbReference>
<dbReference type="InterPro" id="IPR037524">
    <property type="entry name" value="PA14/GLEYA"/>
</dbReference>
<dbReference type="FunFam" id="2.60.40.10:FF:000495">
    <property type="entry name" value="Periplasmic beta-glucosidase"/>
    <property type="match status" value="1"/>
</dbReference>
<evidence type="ECO:0000256" key="4">
    <source>
        <dbReference type="ARBA" id="ARBA00022801"/>
    </source>
</evidence>
<reference evidence="8 9" key="1">
    <citation type="journal article" date="2016" name="Mol. Biol. Evol.">
        <title>Comparative Genomics of Early-Diverging Mushroom-Forming Fungi Provides Insights into the Origins of Lignocellulose Decay Capabilities.</title>
        <authorList>
            <person name="Nagy L.G."/>
            <person name="Riley R."/>
            <person name="Tritt A."/>
            <person name="Adam C."/>
            <person name="Daum C."/>
            <person name="Floudas D."/>
            <person name="Sun H."/>
            <person name="Yadav J.S."/>
            <person name="Pangilinan J."/>
            <person name="Larsson K.H."/>
            <person name="Matsuura K."/>
            <person name="Barry K."/>
            <person name="Labutti K."/>
            <person name="Kuo R."/>
            <person name="Ohm R.A."/>
            <person name="Bhattacharya S.S."/>
            <person name="Shirouzu T."/>
            <person name="Yoshinaga Y."/>
            <person name="Martin F.M."/>
            <person name="Grigoriev I.V."/>
            <person name="Hibbett D.S."/>
        </authorList>
    </citation>
    <scope>NUCLEOTIDE SEQUENCE [LARGE SCALE GENOMIC DNA]</scope>
    <source>
        <strain evidence="8 9">HHB12733</strain>
    </source>
</reference>
<dbReference type="InterPro" id="IPR026891">
    <property type="entry name" value="Fn3-like"/>
</dbReference>
<comment type="catalytic activity">
    <reaction evidence="1 6">
        <text>Hydrolysis of terminal, non-reducing beta-D-glucosyl residues with release of beta-D-glucose.</text>
        <dbReference type="EC" id="3.2.1.21"/>
    </reaction>
</comment>
<dbReference type="EMBL" id="KV424052">
    <property type="protein sequence ID" value="KZT52896.1"/>
    <property type="molecule type" value="Genomic_DNA"/>
</dbReference>
<dbReference type="Pfam" id="PF01915">
    <property type="entry name" value="Glyco_hydro_3_C"/>
    <property type="match status" value="1"/>
</dbReference>
<sequence>MTNSVNGTTANVAFIRDGPKEVDVEATIASLSIQDKVKLLAGKDFWHFADVPAAGIGSVRTSDGANGVRGTQFFNNVPSSCFPCATGIGSSFDLPLAYEIGRALSAECKAKNVHVLLGPTVNTLRNPLAGRGFESFSEDPFVNGMMAAEYIRGIQSEGVAACLKHFVCNDQEHERMSSDSVVTMRALREIYLEPFRLALKQSPPLALMTSYNRLNGTHTSENSFLLSDILRKEWGWDGLVVSDWTGVVSTVESMKAGLDVEMPGPGVFRGETVLRCLSGGKLEVEDVDDRVRNVLKLHNHAVRSGIPFNGAEGYRDTPELRALLRKAASSSIVLLKNAPVGSSSTPLLPLRAERGRKIAVIGPNAAFAQVSGGGSAAVFASWSVSPLVAIREVAQEAGATVGYAVGAQTFRYVPSAELDSCICVPGTSTPGIRMQFWKDGRGGEWSHEEGGFFDQCGEIEEAEEYETTTKSANFLMIDGLPFDKISQTPFIRMTMTFTPTSSGPWLFGLASVGEVNLYLDGRLLIENNRAYTPGEILFGLGSSELRVIAPKLEEGRQYALELRMHVSQEKMVPGPFTCAGGLQMGATRWAEEGVVIAEAVSLAKESDLAIVVVGLNGDWESEGFDRKDMDLPGSMNALCHAVLGANENTVIVNQTGTPVTMPWLDRTPAVLQAFYGGNELGNGLADVLFGKVNPSGKLAMTFPKRLQDCNTYESFGATTPTPGKVMYTEGIYVGYRHFDHADVQPLYPFGHGLSYTTFSYFSLTFSRISASSELTVQLQVKNTGVVSGQEVVQVYVADVAPALPKAPKELKGFATVELLPGETKTVTVQLGRDAFRHWEERQNCWVADKGRYRVLAGASSSDIRLEVSVDVQEPLRWTGL</sequence>
<dbReference type="GO" id="GO:0030245">
    <property type="term" value="P:cellulose catabolic process"/>
    <property type="evidence" value="ECO:0007669"/>
    <property type="project" value="UniProtKB-UniPathway"/>
</dbReference>
<dbReference type="Pfam" id="PF00933">
    <property type="entry name" value="Glyco_hydro_3"/>
    <property type="match status" value="1"/>
</dbReference>
<evidence type="ECO:0000259" key="7">
    <source>
        <dbReference type="PROSITE" id="PS51820"/>
    </source>
</evidence>
<dbReference type="OrthoDB" id="47059at2759"/>
<dbReference type="AlphaFoldDB" id="A0A165DIS6"/>
<evidence type="ECO:0000313" key="8">
    <source>
        <dbReference type="EMBL" id="KZT52896.1"/>
    </source>
</evidence>
<dbReference type="Gene3D" id="3.20.20.300">
    <property type="entry name" value="Glycoside hydrolase, family 3, N-terminal domain"/>
    <property type="match status" value="1"/>
</dbReference>
<evidence type="ECO:0000256" key="5">
    <source>
        <dbReference type="ARBA" id="ARBA00023295"/>
    </source>
</evidence>
<dbReference type="InterPro" id="IPR002772">
    <property type="entry name" value="Glyco_hydro_3_C"/>
</dbReference>
<accession>A0A165DIS6</accession>
<dbReference type="InterPro" id="IPR036881">
    <property type="entry name" value="Glyco_hydro_3_C_sf"/>
</dbReference>
<dbReference type="InterPro" id="IPR001764">
    <property type="entry name" value="Glyco_hydro_3_N"/>
</dbReference>
<dbReference type="PANTHER" id="PTHR42715">
    <property type="entry name" value="BETA-GLUCOSIDASE"/>
    <property type="match status" value="1"/>
</dbReference>
<dbReference type="InterPro" id="IPR019800">
    <property type="entry name" value="Glyco_hydro_3_AS"/>
</dbReference>
<keyword evidence="6" id="KW-0119">Carbohydrate metabolism</keyword>
<dbReference type="InterPro" id="IPR036962">
    <property type="entry name" value="Glyco_hydro_3_N_sf"/>
</dbReference>
<organism evidence="8 9">
    <name type="scientific">Calocera cornea HHB12733</name>
    <dbReference type="NCBI Taxonomy" id="1353952"/>
    <lineage>
        <taxon>Eukaryota</taxon>
        <taxon>Fungi</taxon>
        <taxon>Dikarya</taxon>
        <taxon>Basidiomycota</taxon>
        <taxon>Agaricomycotina</taxon>
        <taxon>Dacrymycetes</taxon>
        <taxon>Dacrymycetales</taxon>
        <taxon>Dacrymycetaceae</taxon>
        <taxon>Calocera</taxon>
    </lineage>
</organism>
<dbReference type="InParanoid" id="A0A165DIS6"/>
<evidence type="ECO:0000256" key="6">
    <source>
        <dbReference type="RuleBase" id="RU361161"/>
    </source>
</evidence>
<evidence type="ECO:0000313" key="9">
    <source>
        <dbReference type="Proteomes" id="UP000076842"/>
    </source>
</evidence>
<keyword evidence="5 6" id="KW-0326">Glycosidase</keyword>
<dbReference type="PROSITE" id="PS00775">
    <property type="entry name" value="GLYCOSYL_HYDROL_F3"/>
    <property type="match status" value="1"/>
</dbReference>
<dbReference type="InterPro" id="IPR013783">
    <property type="entry name" value="Ig-like_fold"/>
</dbReference>
<keyword evidence="6" id="KW-0624">Polysaccharide degradation</keyword>
<evidence type="ECO:0000256" key="1">
    <source>
        <dbReference type="ARBA" id="ARBA00000448"/>
    </source>
</evidence>
<keyword evidence="9" id="KW-1185">Reference proteome</keyword>
<dbReference type="InterPro" id="IPR050288">
    <property type="entry name" value="Cellulose_deg_GH3"/>
</dbReference>
<dbReference type="Gene3D" id="2.60.120.260">
    <property type="entry name" value="Galactose-binding domain-like"/>
    <property type="match status" value="1"/>
</dbReference>
<dbReference type="PANTHER" id="PTHR42715:SF3">
    <property type="entry name" value="BETA-GLUCOSIDASE B-RELATED"/>
    <property type="match status" value="1"/>
</dbReference>
<dbReference type="Pfam" id="PF14310">
    <property type="entry name" value="Fn3-like"/>
    <property type="match status" value="1"/>
</dbReference>
<dbReference type="InterPro" id="IPR017853">
    <property type="entry name" value="GH"/>
</dbReference>
<dbReference type="EC" id="3.2.1.21" evidence="3 6"/>
<dbReference type="Gene3D" id="3.40.50.1700">
    <property type="entry name" value="Glycoside hydrolase family 3 C-terminal domain"/>
    <property type="match status" value="1"/>
</dbReference>